<protein>
    <submittedName>
        <fullName evidence="2">Uncharacterized protein</fullName>
    </submittedName>
</protein>
<reference evidence="3" key="1">
    <citation type="journal article" date="2012" name="Science">
        <title>The Paleozoic origin of enzymatic lignin decomposition reconstructed from 31 fungal genomes.</title>
        <authorList>
            <person name="Floudas D."/>
            <person name="Binder M."/>
            <person name="Riley R."/>
            <person name="Barry K."/>
            <person name="Blanchette R.A."/>
            <person name="Henrissat B."/>
            <person name="Martinez A.T."/>
            <person name="Otillar R."/>
            <person name="Spatafora J.W."/>
            <person name="Yadav J.S."/>
            <person name="Aerts A."/>
            <person name="Benoit I."/>
            <person name="Boyd A."/>
            <person name="Carlson A."/>
            <person name="Copeland A."/>
            <person name="Coutinho P.M."/>
            <person name="de Vries R.P."/>
            <person name="Ferreira P."/>
            <person name="Findley K."/>
            <person name="Foster B."/>
            <person name="Gaskell J."/>
            <person name="Glotzer D."/>
            <person name="Gorecki P."/>
            <person name="Heitman J."/>
            <person name="Hesse C."/>
            <person name="Hori C."/>
            <person name="Igarashi K."/>
            <person name="Jurgens J.A."/>
            <person name="Kallen N."/>
            <person name="Kersten P."/>
            <person name="Kohler A."/>
            <person name="Kuees U."/>
            <person name="Kumar T.K.A."/>
            <person name="Kuo A."/>
            <person name="LaButti K."/>
            <person name="Larrondo L.F."/>
            <person name="Lindquist E."/>
            <person name="Ling A."/>
            <person name="Lombard V."/>
            <person name="Lucas S."/>
            <person name="Lundell T."/>
            <person name="Martin R."/>
            <person name="McLaughlin D.J."/>
            <person name="Morgenstern I."/>
            <person name="Morin E."/>
            <person name="Murat C."/>
            <person name="Nagy L.G."/>
            <person name="Nolan M."/>
            <person name="Ohm R.A."/>
            <person name="Patyshakuliyeva A."/>
            <person name="Rokas A."/>
            <person name="Ruiz-Duenas F.J."/>
            <person name="Sabat G."/>
            <person name="Salamov A."/>
            <person name="Samejima M."/>
            <person name="Schmutz J."/>
            <person name="Slot J.C."/>
            <person name="St John F."/>
            <person name="Stenlid J."/>
            <person name="Sun H."/>
            <person name="Sun S."/>
            <person name="Syed K."/>
            <person name="Tsang A."/>
            <person name="Wiebenga A."/>
            <person name="Young D."/>
            <person name="Pisabarro A."/>
            <person name="Eastwood D.C."/>
            <person name="Martin F."/>
            <person name="Cullen D."/>
            <person name="Grigoriev I.V."/>
            <person name="Hibbett D.S."/>
        </authorList>
    </citation>
    <scope>NUCLEOTIDE SEQUENCE [LARGE SCALE GENOMIC DNA]</scope>
    <source>
        <strain evidence="3">TFB10046</strain>
    </source>
</reference>
<evidence type="ECO:0000313" key="3">
    <source>
        <dbReference type="Proteomes" id="UP000006514"/>
    </source>
</evidence>
<name>J0LIJ1_AURST</name>
<dbReference type="AlphaFoldDB" id="J0LIJ1"/>
<dbReference type="EMBL" id="JH687817">
    <property type="protein sequence ID" value="EJD39042.1"/>
    <property type="molecule type" value="Genomic_DNA"/>
</dbReference>
<proteinExistence type="predicted"/>
<gene>
    <name evidence="2" type="ORF">AURDEDRAFT_153941</name>
</gene>
<dbReference type="Proteomes" id="UP000006514">
    <property type="component" value="Unassembled WGS sequence"/>
</dbReference>
<accession>J0LIJ1</accession>
<dbReference type="InParanoid" id="J0LIJ1"/>
<organism evidence="2 3">
    <name type="scientific">Auricularia subglabra (strain TFB-10046 / SS5)</name>
    <name type="common">White-rot fungus</name>
    <name type="synonym">Auricularia delicata (strain TFB10046)</name>
    <dbReference type="NCBI Taxonomy" id="717982"/>
    <lineage>
        <taxon>Eukaryota</taxon>
        <taxon>Fungi</taxon>
        <taxon>Dikarya</taxon>
        <taxon>Basidiomycota</taxon>
        <taxon>Agaricomycotina</taxon>
        <taxon>Agaricomycetes</taxon>
        <taxon>Auriculariales</taxon>
        <taxon>Auriculariaceae</taxon>
        <taxon>Auricularia</taxon>
    </lineage>
</organism>
<evidence type="ECO:0000313" key="2">
    <source>
        <dbReference type="EMBL" id="EJD39042.1"/>
    </source>
</evidence>
<feature type="region of interest" description="Disordered" evidence="1">
    <location>
        <begin position="1"/>
        <end position="21"/>
    </location>
</feature>
<evidence type="ECO:0000256" key="1">
    <source>
        <dbReference type="SAM" id="MobiDB-lite"/>
    </source>
</evidence>
<feature type="compositionally biased region" description="Polar residues" evidence="1">
    <location>
        <begin position="1"/>
        <end position="15"/>
    </location>
</feature>
<sequence length="476" mass="52804">MATVNTLSSSNSTPGADTPVTRDVFSHMQDSLKPEDWSTLRLICSEELWRSARAYPATPQLPLSPASLAAHLDLASKNGFTAAILLDFRDSELDDSGVAQVLRFIASRMHDVKELALFSTRPIDHSLLDVILSAYAPDLASLVVHAPVFGQPARGRSLLRGSPLSRLWAPPHIVRLWWKCDRWTGLRDSVRTFACFRCTGDHPATAFDDLVFLFRKLRKAIVDCRHVHVGFPGDRVKLRDLTLRHGPGDDSGRSVRRLLDRVELGSPHVLTIYEVTQAILLALWDQMYNTPDEVVVFDAAPAHLRLLELTWRTSGRTVRCVQVSADVLNGMLGTDVVRPARMLTLWTLMQWADFAVLADQGSALGVEDLTLFVLDTASERAFIGDDYVDMLKNHSVHELLSCPHLLDLRIVSRVPDAALPSPAQTPSVFGEDIYSFITGVRGKASHPLRTLHLRGVQLEDPNDLLSGLAERLIVEA</sequence>
<dbReference type="KEGG" id="adl:AURDEDRAFT_153941"/>
<keyword evidence="3" id="KW-1185">Reference proteome</keyword>